<keyword evidence="2" id="KW-1185">Reference proteome</keyword>
<evidence type="ECO:0000313" key="1">
    <source>
        <dbReference type="EMBL" id="KAK4663586.1"/>
    </source>
</evidence>
<gene>
    <name evidence="1" type="ORF">QC763_0100070</name>
</gene>
<name>A0ABR0H6C3_9PEZI</name>
<accession>A0ABR0H6C3</accession>
<proteinExistence type="predicted"/>
<protein>
    <submittedName>
        <fullName evidence="1">Uncharacterized protein</fullName>
    </submittedName>
</protein>
<dbReference type="GeneID" id="87926626"/>
<organism evidence="1 2">
    <name type="scientific">Podospora pseudopauciseta</name>
    <dbReference type="NCBI Taxonomy" id="2093780"/>
    <lineage>
        <taxon>Eukaryota</taxon>
        <taxon>Fungi</taxon>
        <taxon>Dikarya</taxon>
        <taxon>Ascomycota</taxon>
        <taxon>Pezizomycotina</taxon>
        <taxon>Sordariomycetes</taxon>
        <taxon>Sordariomycetidae</taxon>
        <taxon>Sordariales</taxon>
        <taxon>Podosporaceae</taxon>
        <taxon>Podospora</taxon>
    </lineage>
</organism>
<reference evidence="1 2" key="1">
    <citation type="journal article" date="2023" name="bioRxiv">
        <title>High-quality genome assemblies of four members of thePodospora anserinaspecies complex.</title>
        <authorList>
            <person name="Ament-Velasquez S.L."/>
            <person name="Vogan A.A."/>
            <person name="Wallerman O."/>
            <person name="Hartmann F."/>
            <person name="Gautier V."/>
            <person name="Silar P."/>
            <person name="Giraud T."/>
            <person name="Johannesson H."/>
        </authorList>
    </citation>
    <scope>NUCLEOTIDE SEQUENCE [LARGE SCALE GENOMIC DNA]</scope>
    <source>
        <strain evidence="1 2">CBS 411.78</strain>
    </source>
</reference>
<dbReference type="Proteomes" id="UP001326199">
    <property type="component" value="Unassembled WGS sequence"/>
</dbReference>
<dbReference type="EMBL" id="JAFFHB010000008">
    <property type="protein sequence ID" value="KAK4663586.1"/>
    <property type="molecule type" value="Genomic_DNA"/>
</dbReference>
<evidence type="ECO:0000313" key="2">
    <source>
        <dbReference type="Proteomes" id="UP001326199"/>
    </source>
</evidence>
<sequence>MCERSTGGAYWCNDSDNTKTALWRELTEYAGQVFIQCMIGIRSSGQTQFDDESRIIVTDPRGQGCNLSYDTTLETRGKYTGIWPEDLEDPYRRAAQVQHTKRQLLPLISQSPEYECSSVVGRLADFGDARGGVEQRHARV</sequence>
<comment type="caution">
    <text evidence="1">The sequence shown here is derived from an EMBL/GenBank/DDBJ whole genome shotgun (WGS) entry which is preliminary data.</text>
</comment>
<dbReference type="RefSeq" id="XP_062763552.1">
    <property type="nucleotide sequence ID" value="XM_062906393.1"/>
</dbReference>